<gene>
    <name evidence="1" type="ORF">ACFO8Q_10540</name>
</gene>
<evidence type="ECO:0000313" key="2">
    <source>
        <dbReference type="Proteomes" id="UP001596002"/>
    </source>
</evidence>
<keyword evidence="2" id="KW-1185">Reference proteome</keyword>
<evidence type="ECO:0000313" key="1">
    <source>
        <dbReference type="EMBL" id="MFC4767796.1"/>
    </source>
</evidence>
<name>A0ABV9Q0U5_9BACL</name>
<dbReference type="Proteomes" id="UP001596002">
    <property type="component" value="Unassembled WGS sequence"/>
</dbReference>
<accession>A0ABV9Q0U5</accession>
<reference evidence="2" key="1">
    <citation type="journal article" date="2019" name="Int. J. Syst. Evol. Microbiol.">
        <title>The Global Catalogue of Microorganisms (GCM) 10K type strain sequencing project: providing services to taxonomists for standard genome sequencing and annotation.</title>
        <authorList>
            <consortium name="The Broad Institute Genomics Platform"/>
            <consortium name="The Broad Institute Genome Sequencing Center for Infectious Disease"/>
            <person name="Wu L."/>
            <person name="Ma J."/>
        </authorList>
    </citation>
    <scope>NUCLEOTIDE SEQUENCE [LARGE SCALE GENOMIC DNA]</scope>
    <source>
        <strain evidence="2">WYCCWR 12678</strain>
    </source>
</reference>
<sequence>MMSIITQHPELRVRSFLLATEDAHILYEKYGFKYIDDLKRYMRLYRPELGPKN</sequence>
<protein>
    <recommendedName>
        <fullName evidence="3">N-acetyltransferase domain-containing protein</fullName>
    </recommendedName>
</protein>
<evidence type="ECO:0008006" key="3">
    <source>
        <dbReference type="Google" id="ProtNLM"/>
    </source>
</evidence>
<comment type="caution">
    <text evidence="1">The sequence shown here is derived from an EMBL/GenBank/DDBJ whole genome shotgun (WGS) entry which is preliminary data.</text>
</comment>
<proteinExistence type="predicted"/>
<dbReference type="EMBL" id="JBHSHC010000088">
    <property type="protein sequence ID" value="MFC4767796.1"/>
    <property type="molecule type" value="Genomic_DNA"/>
</dbReference>
<dbReference type="RefSeq" id="WP_380025720.1">
    <property type="nucleotide sequence ID" value="NZ_JBHSHC010000088.1"/>
</dbReference>
<organism evidence="1 2">
    <name type="scientific">Effusibacillus consociatus</name>
    <dbReference type="NCBI Taxonomy" id="1117041"/>
    <lineage>
        <taxon>Bacteria</taxon>
        <taxon>Bacillati</taxon>
        <taxon>Bacillota</taxon>
        <taxon>Bacilli</taxon>
        <taxon>Bacillales</taxon>
        <taxon>Alicyclobacillaceae</taxon>
        <taxon>Effusibacillus</taxon>
    </lineage>
</organism>